<dbReference type="OrthoDB" id="9796381at2"/>
<dbReference type="InterPro" id="IPR016181">
    <property type="entry name" value="Acyl_CoA_acyltransferase"/>
</dbReference>
<keyword evidence="3" id="KW-1185">Reference proteome</keyword>
<dbReference type="Proteomes" id="UP000269374">
    <property type="component" value="Chromosome"/>
</dbReference>
<reference evidence="2 3" key="1">
    <citation type="submission" date="2018-09" db="EMBL/GenBank/DDBJ databases">
        <title>Genome sequencing of strain 1JSPR-7.</title>
        <authorList>
            <person name="Heo J."/>
            <person name="Kim S.-J."/>
            <person name="Kwon S.-W."/>
        </authorList>
    </citation>
    <scope>NUCLEOTIDE SEQUENCE [LARGE SCALE GENOMIC DNA]</scope>
    <source>
        <strain evidence="2 3">1JSPR-7</strain>
    </source>
</reference>
<dbReference type="SUPFAM" id="SSF55729">
    <property type="entry name" value="Acyl-CoA N-acyltransferases (Nat)"/>
    <property type="match status" value="1"/>
</dbReference>
<dbReference type="GO" id="GO:0016747">
    <property type="term" value="F:acyltransferase activity, transferring groups other than amino-acyl groups"/>
    <property type="evidence" value="ECO:0007669"/>
    <property type="project" value="InterPro"/>
</dbReference>
<gene>
    <name evidence="2" type="ORF">D7I46_09230</name>
</gene>
<evidence type="ECO:0000313" key="3">
    <source>
        <dbReference type="Proteomes" id="UP000269374"/>
    </source>
</evidence>
<organism evidence="2 3">
    <name type="scientific">Lactococcus allomyrinae</name>
    <dbReference type="NCBI Taxonomy" id="2419773"/>
    <lineage>
        <taxon>Bacteria</taxon>
        <taxon>Bacillati</taxon>
        <taxon>Bacillota</taxon>
        <taxon>Bacilli</taxon>
        <taxon>Lactobacillales</taxon>
        <taxon>Streptococcaceae</taxon>
        <taxon>Lactococcus</taxon>
    </lineage>
</organism>
<dbReference type="PROSITE" id="PS51186">
    <property type="entry name" value="GNAT"/>
    <property type="match status" value="1"/>
</dbReference>
<name>A0A387BJS2_9LACT</name>
<sequence>MIYLRKAVLTDLPKIVSILTEAKSFLKKSGSDQWQGQYPALADIENDMAKNQAYVLVVNDKIVAYSAVITGEEPAYTEITDGKWSNDSLDYVTIHRIAFSDQYRGQQLTRFLFSTIFSLMNSRDYHDFRVDTHEMNQVMQHVFEREGFIRRGFVFIEGKRIAYQLELD</sequence>
<evidence type="ECO:0000259" key="1">
    <source>
        <dbReference type="PROSITE" id="PS51186"/>
    </source>
</evidence>
<dbReference type="AlphaFoldDB" id="A0A387BJS2"/>
<dbReference type="Pfam" id="PF00583">
    <property type="entry name" value="Acetyltransf_1"/>
    <property type="match status" value="1"/>
</dbReference>
<feature type="domain" description="N-acetyltransferase" evidence="1">
    <location>
        <begin position="2"/>
        <end position="168"/>
    </location>
</feature>
<accession>A0A387BJS2</accession>
<evidence type="ECO:0000313" key="2">
    <source>
        <dbReference type="EMBL" id="AYG01266.1"/>
    </source>
</evidence>
<proteinExistence type="predicted"/>
<keyword evidence="2" id="KW-0808">Transferase</keyword>
<dbReference type="KEGG" id="lact:D7I46_09230"/>
<dbReference type="Gene3D" id="3.40.630.30">
    <property type="match status" value="1"/>
</dbReference>
<protein>
    <submittedName>
        <fullName evidence="2">GNAT family N-acetyltransferase</fullName>
    </submittedName>
</protein>
<dbReference type="EMBL" id="CP032627">
    <property type="protein sequence ID" value="AYG01266.1"/>
    <property type="molecule type" value="Genomic_DNA"/>
</dbReference>
<dbReference type="RefSeq" id="WP_120772640.1">
    <property type="nucleotide sequence ID" value="NZ_CP032627.1"/>
</dbReference>
<dbReference type="InterPro" id="IPR000182">
    <property type="entry name" value="GNAT_dom"/>
</dbReference>